<organism evidence="1 2">
    <name type="scientific">Batillaria attramentaria</name>
    <dbReference type="NCBI Taxonomy" id="370345"/>
    <lineage>
        <taxon>Eukaryota</taxon>
        <taxon>Metazoa</taxon>
        <taxon>Spiralia</taxon>
        <taxon>Lophotrochozoa</taxon>
        <taxon>Mollusca</taxon>
        <taxon>Gastropoda</taxon>
        <taxon>Caenogastropoda</taxon>
        <taxon>Sorbeoconcha</taxon>
        <taxon>Cerithioidea</taxon>
        <taxon>Batillariidae</taxon>
        <taxon>Batillaria</taxon>
    </lineage>
</organism>
<dbReference type="EMBL" id="JACVVK020000229">
    <property type="protein sequence ID" value="KAK7483310.1"/>
    <property type="molecule type" value="Genomic_DNA"/>
</dbReference>
<gene>
    <name evidence="1" type="ORF">BaRGS_00025477</name>
</gene>
<evidence type="ECO:0000313" key="2">
    <source>
        <dbReference type="Proteomes" id="UP001519460"/>
    </source>
</evidence>
<sequence length="107" mass="12279">MIYTNDTFRSPCHARRGFDFHVLFAVSHVKFFFSGARSFDSSVVHSVYQCEIVRGFCRTRSQFEMNALSKPCLISVVRPRRASLVLDVTDVAVITERNAMDKKTKLK</sequence>
<name>A0ABD0K8B2_9CAEN</name>
<evidence type="ECO:0000313" key="1">
    <source>
        <dbReference type="EMBL" id="KAK7483310.1"/>
    </source>
</evidence>
<proteinExistence type="predicted"/>
<protein>
    <submittedName>
        <fullName evidence="1">Uncharacterized protein</fullName>
    </submittedName>
</protein>
<dbReference type="Proteomes" id="UP001519460">
    <property type="component" value="Unassembled WGS sequence"/>
</dbReference>
<accession>A0ABD0K8B2</accession>
<reference evidence="1 2" key="1">
    <citation type="journal article" date="2023" name="Sci. Data">
        <title>Genome assembly of the Korean intertidal mud-creeper Batillaria attramentaria.</title>
        <authorList>
            <person name="Patra A.K."/>
            <person name="Ho P.T."/>
            <person name="Jun S."/>
            <person name="Lee S.J."/>
            <person name="Kim Y."/>
            <person name="Won Y.J."/>
        </authorList>
    </citation>
    <scope>NUCLEOTIDE SEQUENCE [LARGE SCALE GENOMIC DNA]</scope>
    <source>
        <strain evidence="1">Wonlab-2016</strain>
    </source>
</reference>
<dbReference type="AlphaFoldDB" id="A0ABD0K8B2"/>
<comment type="caution">
    <text evidence="1">The sequence shown here is derived from an EMBL/GenBank/DDBJ whole genome shotgun (WGS) entry which is preliminary data.</text>
</comment>
<keyword evidence="2" id="KW-1185">Reference proteome</keyword>